<name>A0A8X6PJV6_NEPPI</name>
<evidence type="ECO:0000313" key="2">
    <source>
        <dbReference type="Proteomes" id="UP000887013"/>
    </source>
</evidence>
<accession>A0A8X6PJV6</accession>
<evidence type="ECO:0000313" key="1">
    <source>
        <dbReference type="EMBL" id="GFT68714.1"/>
    </source>
</evidence>
<sequence>MSRITKEDDFTLESMSADRCHEVRQNLPLGIGKKEGGIHFGIDSYNSLENSGHFLATDRRANNRNLVHHSFHLTQDKKIDWR</sequence>
<protein>
    <submittedName>
        <fullName evidence="1">Uncharacterized protein</fullName>
    </submittedName>
</protein>
<organism evidence="1 2">
    <name type="scientific">Nephila pilipes</name>
    <name type="common">Giant wood spider</name>
    <name type="synonym">Nephila maculata</name>
    <dbReference type="NCBI Taxonomy" id="299642"/>
    <lineage>
        <taxon>Eukaryota</taxon>
        <taxon>Metazoa</taxon>
        <taxon>Ecdysozoa</taxon>
        <taxon>Arthropoda</taxon>
        <taxon>Chelicerata</taxon>
        <taxon>Arachnida</taxon>
        <taxon>Araneae</taxon>
        <taxon>Araneomorphae</taxon>
        <taxon>Entelegynae</taxon>
        <taxon>Araneoidea</taxon>
        <taxon>Nephilidae</taxon>
        <taxon>Nephila</taxon>
    </lineage>
</organism>
<gene>
    <name evidence="1" type="ORF">NPIL_494871</name>
</gene>
<dbReference type="Proteomes" id="UP000887013">
    <property type="component" value="Unassembled WGS sequence"/>
</dbReference>
<dbReference type="EMBL" id="BMAW01020552">
    <property type="protein sequence ID" value="GFT68714.1"/>
    <property type="molecule type" value="Genomic_DNA"/>
</dbReference>
<comment type="caution">
    <text evidence="1">The sequence shown here is derived from an EMBL/GenBank/DDBJ whole genome shotgun (WGS) entry which is preliminary data.</text>
</comment>
<proteinExistence type="predicted"/>
<dbReference type="AlphaFoldDB" id="A0A8X6PJV6"/>
<keyword evidence="2" id="KW-1185">Reference proteome</keyword>
<reference evidence="1" key="1">
    <citation type="submission" date="2020-08" db="EMBL/GenBank/DDBJ databases">
        <title>Multicomponent nature underlies the extraordinary mechanical properties of spider dragline silk.</title>
        <authorList>
            <person name="Kono N."/>
            <person name="Nakamura H."/>
            <person name="Mori M."/>
            <person name="Yoshida Y."/>
            <person name="Ohtoshi R."/>
            <person name="Malay A.D."/>
            <person name="Moran D.A.P."/>
            <person name="Tomita M."/>
            <person name="Numata K."/>
            <person name="Arakawa K."/>
        </authorList>
    </citation>
    <scope>NUCLEOTIDE SEQUENCE</scope>
</reference>